<evidence type="ECO:0000256" key="2">
    <source>
        <dbReference type="SAM" id="Phobius"/>
    </source>
</evidence>
<dbReference type="STRING" id="52838.A0A4S8JIY3"/>
<accession>A0A4S8JIY3</accession>
<dbReference type="AlphaFoldDB" id="A0A4S8JIY3"/>
<comment type="caution">
    <text evidence="3">The sequence shown here is derived from an EMBL/GenBank/DDBJ whole genome shotgun (WGS) entry which is preliminary data.</text>
</comment>
<evidence type="ECO:0000313" key="3">
    <source>
        <dbReference type="EMBL" id="THU61940.1"/>
    </source>
</evidence>
<dbReference type="PANTHER" id="PTHR33728">
    <property type="entry name" value="CTTNBP 2 AMINO-TERMINAL-LIKE PROTEIN"/>
    <property type="match status" value="1"/>
</dbReference>
<sequence length="160" mass="17234">MGESGGPTMAPLNVAALRGEERWRHFDDSVNAVSFGFVATAILISMFLAMAIFERFLRPRSPLLFSSDNGHRGGGGPVSAFQRGTLLSADLEAQPQGFAGKLDYPSPKMSIYSKEVPVLMPGHSVPTFIAHPAPVPCRPERIPWPSHQQYSISGSPSNLG</sequence>
<gene>
    <name evidence="3" type="ORF">C4D60_Mb07t28530</name>
</gene>
<evidence type="ECO:0000313" key="4">
    <source>
        <dbReference type="Proteomes" id="UP000317650"/>
    </source>
</evidence>
<organism evidence="3 4">
    <name type="scientific">Musa balbisiana</name>
    <name type="common">Banana</name>
    <dbReference type="NCBI Taxonomy" id="52838"/>
    <lineage>
        <taxon>Eukaryota</taxon>
        <taxon>Viridiplantae</taxon>
        <taxon>Streptophyta</taxon>
        <taxon>Embryophyta</taxon>
        <taxon>Tracheophyta</taxon>
        <taxon>Spermatophyta</taxon>
        <taxon>Magnoliopsida</taxon>
        <taxon>Liliopsida</taxon>
        <taxon>Zingiberales</taxon>
        <taxon>Musaceae</taxon>
        <taxon>Musa</taxon>
    </lineage>
</organism>
<proteinExistence type="predicted"/>
<keyword evidence="2" id="KW-0472">Membrane</keyword>
<name>A0A4S8JIY3_MUSBA</name>
<keyword evidence="2" id="KW-0812">Transmembrane</keyword>
<feature type="compositionally biased region" description="Polar residues" evidence="1">
    <location>
        <begin position="146"/>
        <end position="160"/>
    </location>
</feature>
<keyword evidence="4" id="KW-1185">Reference proteome</keyword>
<dbReference type="PANTHER" id="PTHR33728:SF21">
    <property type="entry name" value="TRANSMEMBRANE PROTEIN"/>
    <property type="match status" value="1"/>
</dbReference>
<evidence type="ECO:0000256" key="1">
    <source>
        <dbReference type="SAM" id="MobiDB-lite"/>
    </source>
</evidence>
<protein>
    <submittedName>
        <fullName evidence="3">Uncharacterized protein</fullName>
    </submittedName>
</protein>
<dbReference type="Proteomes" id="UP000317650">
    <property type="component" value="Chromosome 7"/>
</dbReference>
<reference evidence="3 4" key="1">
    <citation type="journal article" date="2019" name="Nat. Plants">
        <title>Genome sequencing of Musa balbisiana reveals subgenome evolution and function divergence in polyploid bananas.</title>
        <authorList>
            <person name="Yao X."/>
        </authorList>
    </citation>
    <scope>NUCLEOTIDE SEQUENCE [LARGE SCALE GENOMIC DNA]</scope>
    <source>
        <strain evidence="4">cv. DH-PKW</strain>
        <tissue evidence="3">Leaves</tissue>
    </source>
</reference>
<feature type="transmembrane region" description="Helical" evidence="2">
    <location>
        <begin position="32"/>
        <end position="53"/>
    </location>
</feature>
<dbReference type="EMBL" id="PYDT01000005">
    <property type="protein sequence ID" value="THU61940.1"/>
    <property type="molecule type" value="Genomic_DNA"/>
</dbReference>
<feature type="region of interest" description="Disordered" evidence="1">
    <location>
        <begin position="140"/>
        <end position="160"/>
    </location>
</feature>
<keyword evidence="2" id="KW-1133">Transmembrane helix</keyword>